<organism evidence="1 2">
    <name type="scientific">Ascobolus immersus RN42</name>
    <dbReference type="NCBI Taxonomy" id="1160509"/>
    <lineage>
        <taxon>Eukaryota</taxon>
        <taxon>Fungi</taxon>
        <taxon>Dikarya</taxon>
        <taxon>Ascomycota</taxon>
        <taxon>Pezizomycotina</taxon>
        <taxon>Pezizomycetes</taxon>
        <taxon>Pezizales</taxon>
        <taxon>Ascobolaceae</taxon>
        <taxon>Ascobolus</taxon>
    </lineage>
</organism>
<evidence type="ECO:0000313" key="1">
    <source>
        <dbReference type="EMBL" id="RPA77473.1"/>
    </source>
</evidence>
<protein>
    <submittedName>
        <fullName evidence="1">Uncharacterized protein</fullName>
    </submittedName>
</protein>
<dbReference type="Proteomes" id="UP000275078">
    <property type="component" value="Unassembled WGS sequence"/>
</dbReference>
<accession>A0A3N4HUC2</accession>
<dbReference type="AlphaFoldDB" id="A0A3N4HUC2"/>
<dbReference type="EMBL" id="ML119726">
    <property type="protein sequence ID" value="RPA77473.1"/>
    <property type="molecule type" value="Genomic_DNA"/>
</dbReference>
<proteinExistence type="predicted"/>
<name>A0A3N4HUC2_ASCIM</name>
<sequence length="311" mass="36304">MTTFYDLPFELRIAIFEQIETSEAAFAFRLIDHDTYLLITPTLYRKHGFLTPKELMLLDCLQKKPVLRMLTCGLFFRIICSGQLKPYVPQKRQAVSPILFQDNKSESGKRETMQLLKYATQLVIKHEGPLPRETDHNIDMAQRHMYAHLLSAPNEGTASVVFNFDDRTNMRNYKRLKRFFNVFYFYSETDEAYRSSSVYKFARSFLRANFDYNFGPLRYGPNGQPRQRTEVDPVTGRRRSPPCMKIEKGLLVEAKDCKGVFKAMRWNVEFMKEVKRVYEVSALSEGAVLRTPDVLVQFEKPGFVCKDHPVD</sequence>
<keyword evidence="2" id="KW-1185">Reference proteome</keyword>
<reference evidence="1 2" key="1">
    <citation type="journal article" date="2018" name="Nat. Ecol. Evol.">
        <title>Pezizomycetes genomes reveal the molecular basis of ectomycorrhizal truffle lifestyle.</title>
        <authorList>
            <person name="Murat C."/>
            <person name="Payen T."/>
            <person name="Noel B."/>
            <person name="Kuo A."/>
            <person name="Morin E."/>
            <person name="Chen J."/>
            <person name="Kohler A."/>
            <person name="Krizsan K."/>
            <person name="Balestrini R."/>
            <person name="Da Silva C."/>
            <person name="Montanini B."/>
            <person name="Hainaut M."/>
            <person name="Levati E."/>
            <person name="Barry K.W."/>
            <person name="Belfiori B."/>
            <person name="Cichocki N."/>
            <person name="Clum A."/>
            <person name="Dockter R.B."/>
            <person name="Fauchery L."/>
            <person name="Guy J."/>
            <person name="Iotti M."/>
            <person name="Le Tacon F."/>
            <person name="Lindquist E.A."/>
            <person name="Lipzen A."/>
            <person name="Malagnac F."/>
            <person name="Mello A."/>
            <person name="Molinier V."/>
            <person name="Miyauchi S."/>
            <person name="Poulain J."/>
            <person name="Riccioni C."/>
            <person name="Rubini A."/>
            <person name="Sitrit Y."/>
            <person name="Splivallo R."/>
            <person name="Traeger S."/>
            <person name="Wang M."/>
            <person name="Zifcakova L."/>
            <person name="Wipf D."/>
            <person name="Zambonelli A."/>
            <person name="Paolocci F."/>
            <person name="Nowrousian M."/>
            <person name="Ottonello S."/>
            <person name="Baldrian P."/>
            <person name="Spatafora J.W."/>
            <person name="Henrissat B."/>
            <person name="Nagy L.G."/>
            <person name="Aury J.M."/>
            <person name="Wincker P."/>
            <person name="Grigoriev I.V."/>
            <person name="Bonfante P."/>
            <person name="Martin F.M."/>
        </authorList>
    </citation>
    <scope>NUCLEOTIDE SEQUENCE [LARGE SCALE GENOMIC DNA]</scope>
    <source>
        <strain evidence="1 2">RN42</strain>
    </source>
</reference>
<evidence type="ECO:0000313" key="2">
    <source>
        <dbReference type="Proteomes" id="UP000275078"/>
    </source>
</evidence>
<gene>
    <name evidence="1" type="ORF">BJ508DRAFT_170665</name>
</gene>